<sequence>MTLNLIDTPEFHALIDHELAAAASVLSPWLPGARSFLRRHLLDPDHATRTRPSSLDPGWVRTRFAQGELLHRLGKQGLRRAALDVGQMVDLLVEIATVAGERGHPLRPEAAALLRSLPHVRRPANGANAPLIARIRAFPRRARTALLRARRHQPICAPETIRAGLLTGMRCTTMNEVLNLGSEARNCLASPLKRHLAIQAGEEEIWALRSPKGLVAVLAIRPGPRRLIELSGPDNQTGVSGHGADLADWCQAAGVMVSRRCQIRLTDILPPQMTLPETFEDLDDFEDGWEEWLEAC</sequence>
<accession>A0ABV6I8E2</accession>
<organism evidence="1 2">
    <name type="scientific">Paracoccus niistensis</name>
    <dbReference type="NCBI Taxonomy" id="632935"/>
    <lineage>
        <taxon>Bacteria</taxon>
        <taxon>Pseudomonadati</taxon>
        <taxon>Pseudomonadota</taxon>
        <taxon>Alphaproteobacteria</taxon>
        <taxon>Rhodobacterales</taxon>
        <taxon>Paracoccaceae</taxon>
        <taxon>Paracoccus</taxon>
    </lineage>
</organism>
<name>A0ABV6I8E2_9RHOB</name>
<gene>
    <name evidence="1" type="ORF">ACFFII_17275</name>
</gene>
<dbReference type="EMBL" id="JBHLWE010000063">
    <property type="protein sequence ID" value="MFC0342503.1"/>
    <property type="molecule type" value="Genomic_DNA"/>
</dbReference>
<dbReference type="RefSeq" id="WP_377700116.1">
    <property type="nucleotide sequence ID" value="NZ_JBHLWE010000063.1"/>
</dbReference>
<comment type="caution">
    <text evidence="1">The sequence shown here is derived from an EMBL/GenBank/DDBJ whole genome shotgun (WGS) entry which is preliminary data.</text>
</comment>
<reference evidence="1 2" key="1">
    <citation type="submission" date="2024-09" db="EMBL/GenBank/DDBJ databases">
        <authorList>
            <person name="Sun Q."/>
            <person name="Mori K."/>
        </authorList>
    </citation>
    <scope>NUCLEOTIDE SEQUENCE [LARGE SCALE GENOMIC DNA]</scope>
    <source>
        <strain evidence="1 2">KCTC 22789</strain>
    </source>
</reference>
<keyword evidence="2" id="KW-1185">Reference proteome</keyword>
<protein>
    <submittedName>
        <fullName evidence="1">Uncharacterized protein</fullName>
    </submittedName>
</protein>
<dbReference type="Proteomes" id="UP001589799">
    <property type="component" value="Unassembled WGS sequence"/>
</dbReference>
<proteinExistence type="predicted"/>
<evidence type="ECO:0000313" key="2">
    <source>
        <dbReference type="Proteomes" id="UP001589799"/>
    </source>
</evidence>
<evidence type="ECO:0000313" key="1">
    <source>
        <dbReference type="EMBL" id="MFC0342503.1"/>
    </source>
</evidence>